<reference evidence="2" key="2">
    <citation type="submission" date="2021-04" db="EMBL/GenBank/DDBJ databases">
        <authorList>
            <person name="Gilroy R."/>
        </authorList>
    </citation>
    <scope>NUCLEOTIDE SEQUENCE</scope>
    <source>
        <strain evidence="2">ChiHecec2B26-12326</strain>
    </source>
</reference>
<keyword evidence="1" id="KW-1133">Transmembrane helix</keyword>
<proteinExistence type="predicted"/>
<feature type="transmembrane region" description="Helical" evidence="1">
    <location>
        <begin position="42"/>
        <end position="65"/>
    </location>
</feature>
<dbReference type="AlphaFoldDB" id="A0A9D1XT49"/>
<evidence type="ECO:0000313" key="3">
    <source>
        <dbReference type="Proteomes" id="UP000823847"/>
    </source>
</evidence>
<feature type="transmembrane region" description="Helical" evidence="1">
    <location>
        <begin position="16"/>
        <end position="36"/>
    </location>
</feature>
<protein>
    <submittedName>
        <fullName evidence="2">ABC transporter permease</fullName>
    </submittedName>
</protein>
<name>A0A9D1XT49_9BACT</name>
<reference evidence="2" key="1">
    <citation type="journal article" date="2021" name="PeerJ">
        <title>Extensive microbial diversity within the chicken gut microbiome revealed by metagenomics and culture.</title>
        <authorList>
            <person name="Gilroy R."/>
            <person name="Ravi A."/>
            <person name="Getino M."/>
            <person name="Pursley I."/>
            <person name="Horton D.L."/>
            <person name="Alikhan N.F."/>
            <person name="Baker D."/>
            <person name="Gharbi K."/>
            <person name="Hall N."/>
            <person name="Watson M."/>
            <person name="Adriaenssens E.M."/>
            <person name="Foster-Nyarko E."/>
            <person name="Jarju S."/>
            <person name="Secka A."/>
            <person name="Antonio M."/>
            <person name="Oren A."/>
            <person name="Chaudhuri R.R."/>
            <person name="La Ragione R."/>
            <person name="Hildebrand F."/>
            <person name="Pallen M.J."/>
        </authorList>
    </citation>
    <scope>NUCLEOTIDE SEQUENCE</scope>
    <source>
        <strain evidence="2">ChiHecec2B26-12326</strain>
    </source>
</reference>
<evidence type="ECO:0000256" key="1">
    <source>
        <dbReference type="SAM" id="Phobius"/>
    </source>
</evidence>
<comment type="caution">
    <text evidence="2">The sequence shown here is derived from an EMBL/GenBank/DDBJ whole genome shotgun (WGS) entry which is preliminary data.</text>
</comment>
<dbReference type="EMBL" id="DXEN01000077">
    <property type="protein sequence ID" value="HIX87000.1"/>
    <property type="molecule type" value="Genomic_DNA"/>
</dbReference>
<keyword evidence="1" id="KW-0472">Membrane</keyword>
<evidence type="ECO:0000313" key="2">
    <source>
        <dbReference type="EMBL" id="HIX87000.1"/>
    </source>
</evidence>
<dbReference type="Pfam" id="PF20482">
    <property type="entry name" value="DUF6722"/>
    <property type="match status" value="1"/>
</dbReference>
<sequence length="68" mass="7247">MRKEQRETILSETGKFLVDIAKLVFGGVILAGIMKYESVNSALLYGIGGAAVAACFISGLILLTLSKR</sequence>
<gene>
    <name evidence="2" type="ORF">H9848_10420</name>
</gene>
<accession>A0A9D1XT49</accession>
<organism evidence="2 3">
    <name type="scientific">Candidatus Parabacteroides intestinigallinarum</name>
    <dbReference type="NCBI Taxonomy" id="2838722"/>
    <lineage>
        <taxon>Bacteria</taxon>
        <taxon>Pseudomonadati</taxon>
        <taxon>Bacteroidota</taxon>
        <taxon>Bacteroidia</taxon>
        <taxon>Bacteroidales</taxon>
        <taxon>Tannerellaceae</taxon>
        <taxon>Parabacteroides</taxon>
    </lineage>
</organism>
<dbReference type="Proteomes" id="UP000823847">
    <property type="component" value="Unassembled WGS sequence"/>
</dbReference>
<dbReference type="InterPro" id="IPR046568">
    <property type="entry name" value="DUF6722"/>
</dbReference>
<keyword evidence="1" id="KW-0812">Transmembrane</keyword>